<accession>A0AA92V0E4</accession>
<dbReference type="RefSeq" id="WP_118190486.1">
    <property type="nucleotide sequence ID" value="NZ_QSFW01000012.1"/>
</dbReference>
<dbReference type="AlphaFoldDB" id="A0AA92V0E4"/>
<feature type="chain" id="PRO_5041639844" evidence="1">
    <location>
        <begin position="19"/>
        <end position="400"/>
    </location>
</feature>
<evidence type="ECO:0000256" key="1">
    <source>
        <dbReference type="SAM" id="SignalP"/>
    </source>
</evidence>
<sequence>MRKILMLAMLFSLSPMMAQEEIEDLSYSSESVIDKNIGLPIVRSIYGGTKIIPEFEGNWPYEMKGAFKLACEIWEEALPTTFPIRIKAVWDENTSKYANQSIFSNVRFKVKNCSREAVDHHVLTPRSPWTQMKAVLWLELAYKLAGLFNERVTPNMFMEPEITITYYNYNHNLENLCSCSLDGTVDQEHYDFVTMALRDIAKSFGLVWSSKKIRVPEKLNIPASPTPFETHVLMSLGANPTVAYKKATMGNPVLVNTEEGYNISLYAPSVWDEERSLNYFIPTSSKKISELLSYQFGKGTVVRDIASDDTYRMFSCLLNWTGLVAVGIGNEGNSCGEKVSSTNNILPFKGAFSLNHTAKAMSINSYSKTDGLLDEDSLRNYVDQFIPKSNRPFIGFEVFF</sequence>
<evidence type="ECO:0000313" key="3">
    <source>
        <dbReference type="Proteomes" id="UP000284990"/>
    </source>
</evidence>
<dbReference type="Proteomes" id="UP000284990">
    <property type="component" value="Unassembled WGS sequence"/>
</dbReference>
<dbReference type="EMBL" id="QSFW01000012">
    <property type="protein sequence ID" value="RHA87154.1"/>
    <property type="molecule type" value="Genomic_DNA"/>
</dbReference>
<protein>
    <submittedName>
        <fullName evidence="2">Uncharacterized protein</fullName>
    </submittedName>
</protein>
<keyword evidence="1" id="KW-0732">Signal</keyword>
<organism evidence="2 3">
    <name type="scientific">Segatella copri</name>
    <dbReference type="NCBI Taxonomy" id="165179"/>
    <lineage>
        <taxon>Bacteria</taxon>
        <taxon>Pseudomonadati</taxon>
        <taxon>Bacteroidota</taxon>
        <taxon>Bacteroidia</taxon>
        <taxon>Bacteroidales</taxon>
        <taxon>Prevotellaceae</taxon>
        <taxon>Segatella</taxon>
    </lineage>
</organism>
<name>A0AA92V0E4_9BACT</name>
<reference evidence="2 3" key="1">
    <citation type="submission" date="2018-08" db="EMBL/GenBank/DDBJ databases">
        <title>A genome reference for cultivated species of the human gut microbiota.</title>
        <authorList>
            <person name="Zou Y."/>
            <person name="Xue W."/>
            <person name="Luo G."/>
        </authorList>
    </citation>
    <scope>NUCLEOTIDE SEQUENCE [LARGE SCALE GENOMIC DNA]</scope>
    <source>
        <strain evidence="2 3">AM42-23AC</strain>
    </source>
</reference>
<feature type="signal peptide" evidence="1">
    <location>
        <begin position="1"/>
        <end position="18"/>
    </location>
</feature>
<gene>
    <name evidence="2" type="ORF">DW916_06915</name>
</gene>
<comment type="caution">
    <text evidence="2">The sequence shown here is derived from an EMBL/GenBank/DDBJ whole genome shotgun (WGS) entry which is preliminary data.</text>
</comment>
<proteinExistence type="predicted"/>
<evidence type="ECO:0000313" key="2">
    <source>
        <dbReference type="EMBL" id="RHA87154.1"/>
    </source>
</evidence>